<dbReference type="STRING" id="1121266.SAMN02745883_00537"/>
<proteinExistence type="inferred from homology"/>
<dbReference type="Proteomes" id="UP000184082">
    <property type="component" value="Unassembled WGS sequence"/>
</dbReference>
<evidence type="ECO:0000256" key="5">
    <source>
        <dbReference type="PROSITE-ProRule" id="PRU00182"/>
    </source>
</evidence>
<dbReference type="EMBL" id="FRAJ01000004">
    <property type="protein sequence ID" value="SHJ82646.1"/>
    <property type="molecule type" value="Genomic_DNA"/>
</dbReference>
<dbReference type="AlphaFoldDB" id="A0A1M6MH09"/>
<dbReference type="SUPFAM" id="SSF55120">
    <property type="entry name" value="Pseudouridine synthase"/>
    <property type="match status" value="1"/>
</dbReference>
<evidence type="ECO:0000259" key="7">
    <source>
        <dbReference type="Pfam" id="PF00849"/>
    </source>
</evidence>
<dbReference type="PANTHER" id="PTHR21600:SF44">
    <property type="entry name" value="RIBOSOMAL LARGE SUBUNIT PSEUDOURIDINE SYNTHASE D"/>
    <property type="match status" value="1"/>
</dbReference>
<keyword evidence="9" id="KW-1185">Reference proteome</keyword>
<dbReference type="NCBIfam" id="TIGR00005">
    <property type="entry name" value="rluA_subfam"/>
    <property type="match status" value="1"/>
</dbReference>
<comment type="function">
    <text evidence="6">Responsible for synthesis of pseudouridine from uracil.</text>
</comment>
<dbReference type="GO" id="GO:0003723">
    <property type="term" value="F:RNA binding"/>
    <property type="evidence" value="ECO:0007669"/>
    <property type="project" value="UniProtKB-KW"/>
</dbReference>
<evidence type="ECO:0000313" key="9">
    <source>
        <dbReference type="Proteomes" id="UP000184082"/>
    </source>
</evidence>
<comment type="catalytic activity">
    <reaction evidence="1 6">
        <text>a uridine in RNA = a pseudouridine in RNA</text>
        <dbReference type="Rhea" id="RHEA:48348"/>
        <dbReference type="Rhea" id="RHEA-COMP:12068"/>
        <dbReference type="Rhea" id="RHEA-COMP:12069"/>
        <dbReference type="ChEBI" id="CHEBI:65314"/>
        <dbReference type="ChEBI" id="CHEBI:65315"/>
    </reaction>
</comment>
<dbReference type="InterPro" id="IPR006145">
    <property type="entry name" value="PsdUridine_synth_RsuA/RluA"/>
</dbReference>
<accession>A0A1M6MH09</accession>
<evidence type="ECO:0000256" key="1">
    <source>
        <dbReference type="ARBA" id="ARBA00000073"/>
    </source>
</evidence>
<gene>
    <name evidence="8" type="ORF">SAMN02745883_00537</name>
</gene>
<reference evidence="8 9" key="1">
    <citation type="submission" date="2016-11" db="EMBL/GenBank/DDBJ databases">
        <authorList>
            <person name="Jaros S."/>
            <person name="Januszkiewicz K."/>
            <person name="Wedrychowicz H."/>
        </authorList>
    </citation>
    <scope>NUCLEOTIDE SEQUENCE [LARGE SCALE GENOMIC DNA]</scope>
    <source>
        <strain evidence="8 9">DSM 14501</strain>
    </source>
</reference>
<feature type="active site" evidence="4">
    <location>
        <position position="139"/>
    </location>
</feature>
<protein>
    <recommendedName>
        <fullName evidence="6">Pseudouridine synthase</fullName>
        <ecNumber evidence="6">5.4.99.-</ecNumber>
    </recommendedName>
</protein>
<evidence type="ECO:0000313" key="8">
    <source>
        <dbReference type="EMBL" id="SHJ82646.1"/>
    </source>
</evidence>
<organism evidence="8 9">
    <name type="scientific">Caminicella sporogenes DSM 14501</name>
    <dbReference type="NCBI Taxonomy" id="1121266"/>
    <lineage>
        <taxon>Bacteria</taxon>
        <taxon>Bacillati</taxon>
        <taxon>Bacillota</taxon>
        <taxon>Clostridia</taxon>
        <taxon>Peptostreptococcales</taxon>
        <taxon>Caminicellaceae</taxon>
        <taxon>Caminicella</taxon>
    </lineage>
</organism>
<dbReference type="InterPro" id="IPR020103">
    <property type="entry name" value="PsdUridine_synth_cat_dom_sf"/>
</dbReference>
<dbReference type="Pfam" id="PF00849">
    <property type="entry name" value="PseudoU_synth_2"/>
    <property type="match status" value="1"/>
</dbReference>
<evidence type="ECO:0000256" key="3">
    <source>
        <dbReference type="ARBA" id="ARBA00023235"/>
    </source>
</evidence>
<dbReference type="PROSITE" id="PS50889">
    <property type="entry name" value="S4"/>
    <property type="match status" value="1"/>
</dbReference>
<dbReference type="InterPro" id="IPR050188">
    <property type="entry name" value="RluA_PseudoU_synthase"/>
</dbReference>
<dbReference type="GO" id="GO:0009982">
    <property type="term" value="F:pseudouridine synthase activity"/>
    <property type="evidence" value="ECO:0007669"/>
    <property type="project" value="InterPro"/>
</dbReference>
<sequence length="304" mass="35021">MNNIEDSSTLIYKVNTEESGMTLRDILYKKMKLSGRLTRKAKRNKKIFVNDNNISLDSRLREGDVVKVIMEDEKNKFEPQNIPIDVVYEDVDLLIINKQPYIVVHPTKSHPDNTIANGIANLLLNRKETFKIRFINRLDRDTSGLLMIAKNPFAQQILSKQMQNNIVEKSYIAVVRGVIEKDFGTIDEKIGLSGDEPMIRKVIESGQRSITHYEVIERFKNATLVRLKLETGRTHQIRVHMKHIGHPLVGDKLYGDTDSNNLISRQALHAESLKFLQPRTQKEIFVRAEIPVDIKQLLQKLRGE</sequence>
<dbReference type="PANTHER" id="PTHR21600">
    <property type="entry name" value="MITOCHONDRIAL RNA PSEUDOURIDINE SYNTHASE"/>
    <property type="match status" value="1"/>
</dbReference>
<dbReference type="PROSITE" id="PS01129">
    <property type="entry name" value="PSI_RLU"/>
    <property type="match status" value="1"/>
</dbReference>
<dbReference type="GO" id="GO:0140098">
    <property type="term" value="F:catalytic activity, acting on RNA"/>
    <property type="evidence" value="ECO:0007669"/>
    <property type="project" value="UniProtKB-ARBA"/>
</dbReference>
<evidence type="ECO:0000256" key="2">
    <source>
        <dbReference type="ARBA" id="ARBA00010876"/>
    </source>
</evidence>
<keyword evidence="3 6" id="KW-0413">Isomerase</keyword>
<feature type="domain" description="Pseudouridine synthase RsuA/RluA-like" evidence="7">
    <location>
        <begin position="92"/>
        <end position="243"/>
    </location>
</feature>
<dbReference type="InterPro" id="IPR006225">
    <property type="entry name" value="PsdUridine_synth_RluC/D"/>
</dbReference>
<evidence type="ECO:0000256" key="4">
    <source>
        <dbReference type="PIRSR" id="PIRSR606225-1"/>
    </source>
</evidence>
<comment type="similarity">
    <text evidence="2 6">Belongs to the pseudouridine synthase RluA family.</text>
</comment>
<evidence type="ECO:0000256" key="6">
    <source>
        <dbReference type="RuleBase" id="RU362028"/>
    </source>
</evidence>
<dbReference type="GO" id="GO:0000455">
    <property type="term" value="P:enzyme-directed rRNA pseudouridine synthesis"/>
    <property type="evidence" value="ECO:0007669"/>
    <property type="project" value="TreeGrafter"/>
</dbReference>
<dbReference type="InterPro" id="IPR006224">
    <property type="entry name" value="PsdUridine_synth_RluA-like_CS"/>
</dbReference>
<dbReference type="Gene3D" id="3.30.2350.10">
    <property type="entry name" value="Pseudouridine synthase"/>
    <property type="match status" value="1"/>
</dbReference>
<dbReference type="CDD" id="cd02869">
    <property type="entry name" value="PseudoU_synth_RluA_like"/>
    <property type="match status" value="1"/>
</dbReference>
<dbReference type="RefSeq" id="WP_072965845.1">
    <property type="nucleotide sequence ID" value="NZ_FRAJ01000004.1"/>
</dbReference>
<name>A0A1M6MH09_9FIRM</name>
<keyword evidence="5" id="KW-0694">RNA-binding</keyword>
<dbReference type="EC" id="5.4.99.-" evidence="6"/>